<feature type="transmembrane region" description="Helical" evidence="1">
    <location>
        <begin position="48"/>
        <end position="68"/>
    </location>
</feature>
<sequence>MSDSLPKFPPRPDDRSSLIVSSLPEQLPATLRTAPVAQPKEPKRSRGLLLGVAVGLVLIVVGAAMLWWPADEEQPAPQAAPPPAAEFAFQRAEETREAVLDSDCSTHSYGQTKEFLRATPCAQLVRALFTTATADGRTVHTSVAVVRMRGADDAARLGDLVRADGTGSVNDVLRDGVATVPGLPRLSRGGFASTVLDRHVIIAESDAVMPLADPMAHKAEMKRVSLAALDLGVGLG</sequence>
<evidence type="ECO:0000313" key="3">
    <source>
        <dbReference type="Proteomes" id="UP001596157"/>
    </source>
</evidence>
<keyword evidence="1" id="KW-1133">Transmembrane helix</keyword>
<dbReference type="EMBL" id="JBHSKF010000005">
    <property type="protein sequence ID" value="MFC5288066.1"/>
    <property type="molecule type" value="Genomic_DNA"/>
</dbReference>
<proteinExistence type="predicted"/>
<keyword evidence="3" id="KW-1185">Reference proteome</keyword>
<evidence type="ECO:0000313" key="2">
    <source>
        <dbReference type="EMBL" id="MFC5288066.1"/>
    </source>
</evidence>
<protein>
    <submittedName>
        <fullName evidence="2">Uncharacterized protein</fullName>
    </submittedName>
</protein>
<dbReference type="RefSeq" id="WP_378247641.1">
    <property type="nucleotide sequence ID" value="NZ_JBHSKF010000005.1"/>
</dbReference>
<keyword evidence="1" id="KW-0472">Membrane</keyword>
<evidence type="ECO:0000256" key="1">
    <source>
        <dbReference type="SAM" id="Phobius"/>
    </source>
</evidence>
<dbReference type="Proteomes" id="UP001596157">
    <property type="component" value="Unassembled WGS sequence"/>
</dbReference>
<organism evidence="2 3">
    <name type="scientific">Actinokineospora guangxiensis</name>
    <dbReference type="NCBI Taxonomy" id="1490288"/>
    <lineage>
        <taxon>Bacteria</taxon>
        <taxon>Bacillati</taxon>
        <taxon>Actinomycetota</taxon>
        <taxon>Actinomycetes</taxon>
        <taxon>Pseudonocardiales</taxon>
        <taxon>Pseudonocardiaceae</taxon>
        <taxon>Actinokineospora</taxon>
    </lineage>
</organism>
<keyword evidence="1" id="KW-0812">Transmembrane</keyword>
<comment type="caution">
    <text evidence="2">The sequence shown here is derived from an EMBL/GenBank/DDBJ whole genome shotgun (WGS) entry which is preliminary data.</text>
</comment>
<name>A0ABW0EQ98_9PSEU</name>
<gene>
    <name evidence="2" type="ORF">ACFPM7_13485</name>
</gene>
<accession>A0ABW0EQ98</accession>
<reference evidence="3" key="1">
    <citation type="journal article" date="2019" name="Int. J. Syst. Evol. Microbiol.">
        <title>The Global Catalogue of Microorganisms (GCM) 10K type strain sequencing project: providing services to taxonomists for standard genome sequencing and annotation.</title>
        <authorList>
            <consortium name="The Broad Institute Genomics Platform"/>
            <consortium name="The Broad Institute Genome Sequencing Center for Infectious Disease"/>
            <person name="Wu L."/>
            <person name="Ma J."/>
        </authorList>
    </citation>
    <scope>NUCLEOTIDE SEQUENCE [LARGE SCALE GENOMIC DNA]</scope>
    <source>
        <strain evidence="3">CCUG 59778</strain>
    </source>
</reference>